<proteinExistence type="predicted"/>
<gene>
    <name evidence="2" type="ORF">PH586_22235</name>
</gene>
<dbReference type="Proteomes" id="UP001212042">
    <property type="component" value="Unassembled WGS sequence"/>
</dbReference>
<name>A0ABT4XLL5_9PSED</name>
<feature type="domain" description="YjiS-like" evidence="1">
    <location>
        <begin position="28"/>
        <end position="62"/>
    </location>
</feature>
<organism evidence="2 3">
    <name type="scientific">Pseudomonas aestuarii</name>
    <dbReference type="NCBI Taxonomy" id="3018340"/>
    <lineage>
        <taxon>Bacteria</taxon>
        <taxon>Pseudomonadati</taxon>
        <taxon>Pseudomonadota</taxon>
        <taxon>Gammaproteobacteria</taxon>
        <taxon>Pseudomonadales</taxon>
        <taxon>Pseudomonadaceae</taxon>
        <taxon>Pseudomonas</taxon>
    </lineage>
</organism>
<dbReference type="Pfam" id="PF06568">
    <property type="entry name" value="YjiS-like"/>
    <property type="match status" value="1"/>
</dbReference>
<protein>
    <submittedName>
        <fullName evidence="2">DUF1127 domain-containing protein</fullName>
    </submittedName>
</protein>
<comment type="caution">
    <text evidence="2">The sequence shown here is derived from an EMBL/GenBank/DDBJ whole genome shotgun (WGS) entry which is preliminary data.</text>
</comment>
<evidence type="ECO:0000313" key="2">
    <source>
        <dbReference type="EMBL" id="MDA7089104.1"/>
    </source>
</evidence>
<reference evidence="2 3" key="1">
    <citation type="submission" date="2023-01" db="EMBL/GenBank/DDBJ databases">
        <title>Pseudomonas SA3-5T sp. nov., isolated from tidal flat sediment.</title>
        <authorList>
            <person name="Kim H.S."/>
            <person name="Kim J.-S."/>
            <person name="Suh M.K."/>
            <person name="Eom M.K."/>
            <person name="Lee J.-S."/>
        </authorList>
    </citation>
    <scope>NUCLEOTIDE SEQUENCE [LARGE SCALE GENOMIC DNA]</scope>
    <source>
        <strain evidence="2 3">SA3-5</strain>
    </source>
</reference>
<accession>A0ABT4XLL5</accession>
<keyword evidence="3" id="KW-1185">Reference proteome</keyword>
<dbReference type="RefSeq" id="WP_271349995.1">
    <property type="nucleotide sequence ID" value="NZ_JAQJZJ010000015.1"/>
</dbReference>
<evidence type="ECO:0000259" key="1">
    <source>
        <dbReference type="Pfam" id="PF06568"/>
    </source>
</evidence>
<dbReference type="InterPro" id="IPR009506">
    <property type="entry name" value="YjiS-like"/>
</dbReference>
<evidence type="ECO:0000313" key="3">
    <source>
        <dbReference type="Proteomes" id="UP001212042"/>
    </source>
</evidence>
<sequence length="86" mass="9984">MKGQKSNALFNPLPQRGFSLSALARAAWLHLRRWQQLAKQRRLLATLNDEALKDIGLNRGDVFRETERPFWDDPLANTMNCNKAEY</sequence>
<dbReference type="EMBL" id="JAQJZJ010000015">
    <property type="protein sequence ID" value="MDA7089104.1"/>
    <property type="molecule type" value="Genomic_DNA"/>
</dbReference>